<dbReference type="InterPro" id="IPR050625">
    <property type="entry name" value="ParA/MinD_ATPase"/>
</dbReference>
<evidence type="ECO:0000259" key="1">
    <source>
        <dbReference type="Pfam" id="PF01656"/>
    </source>
</evidence>
<reference evidence="2 3" key="1">
    <citation type="submission" date="2021-05" db="EMBL/GenBank/DDBJ databases">
        <title>Mycobacterium acidophilum sp. nov., an extremely acid-tolerant member of the genus Mycobacterium.</title>
        <authorList>
            <person name="Xia J."/>
        </authorList>
    </citation>
    <scope>NUCLEOTIDE SEQUENCE [LARGE SCALE GENOMIC DNA]</scope>
    <source>
        <strain evidence="2 3">M1</strain>
    </source>
</reference>
<organism evidence="2 3">
    <name type="scientific">Mycolicibacter acidiphilus</name>
    <dbReference type="NCBI Taxonomy" id="2835306"/>
    <lineage>
        <taxon>Bacteria</taxon>
        <taxon>Bacillati</taxon>
        <taxon>Actinomycetota</taxon>
        <taxon>Actinomycetes</taxon>
        <taxon>Mycobacteriales</taxon>
        <taxon>Mycobacteriaceae</taxon>
        <taxon>Mycolicibacter</taxon>
    </lineage>
</organism>
<dbReference type="Proteomes" id="UP001519535">
    <property type="component" value="Unassembled WGS sequence"/>
</dbReference>
<dbReference type="Gene3D" id="3.40.50.300">
    <property type="entry name" value="P-loop containing nucleotide triphosphate hydrolases"/>
    <property type="match status" value="1"/>
</dbReference>
<dbReference type="PANTHER" id="PTHR43384">
    <property type="entry name" value="SEPTUM SITE-DETERMINING PROTEIN MIND HOMOLOG, CHLOROPLASTIC-RELATED"/>
    <property type="match status" value="1"/>
</dbReference>
<sequence length="320" mass="34677">MHARVRSANLVPVHKPLPERGWRKGLRTVTRINLGPGPAERAWIDLMRRLKANLRGKYLVAVMQQKGGVSKTTTTVGLGAALARYRDDKVVAIDGNPAGGNLAHRIDEPGTGTWRTLNADDNLHDYTDFRHYLGKDSSSGLEVLAGDPGDDMLSGAAVLHSWGKLSRQFPIGLVDCGNQMRDELAGAVLSVADAVVVVSTTRYDGAIGAQETLNWLVEHGYPHLVRSAVLVISNANRVRASAAVRNLREDFERVVRVIHDIPYDPHLSVAGPVDFNRLATETQRAYIEAAASIVDGFPAAADKTPGAWPEASGDTGRFLR</sequence>
<name>A0ABS5RNV8_9MYCO</name>
<dbReference type="PANTHER" id="PTHR43384:SF14">
    <property type="entry name" value="ESX-1 SECRETION-ASSOCIATED PROTEIN ESPI"/>
    <property type="match status" value="1"/>
</dbReference>
<comment type="caution">
    <text evidence="2">The sequence shown here is derived from an EMBL/GenBank/DDBJ whole genome shotgun (WGS) entry which is preliminary data.</text>
</comment>
<gene>
    <name evidence="2" type="ORF">KIH27_20615</name>
</gene>
<dbReference type="EMBL" id="JAHCLR010000070">
    <property type="protein sequence ID" value="MBS9535990.1"/>
    <property type="molecule type" value="Genomic_DNA"/>
</dbReference>
<dbReference type="InterPro" id="IPR027417">
    <property type="entry name" value="P-loop_NTPase"/>
</dbReference>
<evidence type="ECO:0000313" key="2">
    <source>
        <dbReference type="EMBL" id="MBS9535990.1"/>
    </source>
</evidence>
<feature type="domain" description="CobQ/CobB/MinD/ParA nucleotide binding" evidence="1">
    <location>
        <begin position="60"/>
        <end position="268"/>
    </location>
</feature>
<dbReference type="Pfam" id="PF01656">
    <property type="entry name" value="CbiA"/>
    <property type="match status" value="1"/>
</dbReference>
<dbReference type="InterPro" id="IPR002586">
    <property type="entry name" value="CobQ/CobB/MinD/ParA_Nub-bd_dom"/>
</dbReference>
<evidence type="ECO:0000313" key="3">
    <source>
        <dbReference type="Proteomes" id="UP001519535"/>
    </source>
</evidence>
<proteinExistence type="predicted"/>
<keyword evidence="3" id="KW-1185">Reference proteome</keyword>
<accession>A0ABS5RNV8</accession>
<dbReference type="SUPFAM" id="SSF52540">
    <property type="entry name" value="P-loop containing nucleoside triphosphate hydrolases"/>
    <property type="match status" value="1"/>
</dbReference>
<protein>
    <submittedName>
        <fullName evidence="2">AAA family ATPase</fullName>
    </submittedName>
</protein>